<keyword evidence="3" id="KW-0805">Transcription regulation</keyword>
<evidence type="ECO:0000256" key="3">
    <source>
        <dbReference type="ARBA" id="ARBA00023015"/>
    </source>
</evidence>
<keyword evidence="2" id="KW-0067">ATP-binding</keyword>
<gene>
    <name evidence="6" type="ORF">J2S03_003516</name>
</gene>
<keyword evidence="4" id="KW-0804">Transcription</keyword>
<dbReference type="EMBL" id="JAUSTP010000071">
    <property type="protein sequence ID" value="MDQ0191643.1"/>
    <property type="molecule type" value="Genomic_DNA"/>
</dbReference>
<dbReference type="InterPro" id="IPR002078">
    <property type="entry name" value="Sigma_54_int"/>
</dbReference>
<keyword evidence="1" id="KW-0547">Nucleotide-binding</keyword>
<dbReference type="Pfam" id="PF00158">
    <property type="entry name" value="Sigma54_activat"/>
    <property type="match status" value="1"/>
</dbReference>
<protein>
    <submittedName>
        <fullName evidence="6">Transcriptional regulator with PAS, ATPase and Fis domain</fullName>
    </submittedName>
</protein>
<evidence type="ECO:0000256" key="4">
    <source>
        <dbReference type="ARBA" id="ARBA00023163"/>
    </source>
</evidence>
<dbReference type="PROSITE" id="PS00676">
    <property type="entry name" value="SIGMA54_INTERACT_2"/>
    <property type="match status" value="1"/>
</dbReference>
<evidence type="ECO:0000313" key="6">
    <source>
        <dbReference type="EMBL" id="MDQ0191643.1"/>
    </source>
</evidence>
<name>A0ABT9XPF7_9BACL</name>
<reference evidence="6 7" key="1">
    <citation type="submission" date="2023-07" db="EMBL/GenBank/DDBJ databases">
        <title>Genomic Encyclopedia of Type Strains, Phase IV (KMG-IV): sequencing the most valuable type-strain genomes for metagenomic binning, comparative biology and taxonomic classification.</title>
        <authorList>
            <person name="Goeker M."/>
        </authorList>
    </citation>
    <scope>NUCLEOTIDE SEQUENCE [LARGE SCALE GENOMIC DNA]</scope>
    <source>
        <strain evidence="6 7">DSM 4006</strain>
    </source>
</reference>
<evidence type="ECO:0000256" key="1">
    <source>
        <dbReference type="ARBA" id="ARBA00022741"/>
    </source>
</evidence>
<dbReference type="PANTHER" id="PTHR32071">
    <property type="entry name" value="TRANSCRIPTIONAL REGULATORY PROTEIN"/>
    <property type="match status" value="1"/>
</dbReference>
<evidence type="ECO:0000313" key="7">
    <source>
        <dbReference type="Proteomes" id="UP001232973"/>
    </source>
</evidence>
<dbReference type="InterPro" id="IPR002197">
    <property type="entry name" value="HTH_Fis"/>
</dbReference>
<dbReference type="InterPro" id="IPR025943">
    <property type="entry name" value="Sigma_54_int_dom_ATP-bd_2"/>
</dbReference>
<organism evidence="6 7">
    <name type="scientific">Alicyclobacillus cycloheptanicus</name>
    <dbReference type="NCBI Taxonomy" id="1457"/>
    <lineage>
        <taxon>Bacteria</taxon>
        <taxon>Bacillati</taxon>
        <taxon>Bacillota</taxon>
        <taxon>Bacilli</taxon>
        <taxon>Bacillales</taxon>
        <taxon>Alicyclobacillaceae</taxon>
        <taxon>Alicyclobacillus</taxon>
    </lineage>
</organism>
<sequence>MITAIPAGVGQTVCTHGYRPPLLENWLAKPFLSIAMEDFYITPHGSSCSVLPRIAWGLIFELFGYEPGAFTGAKQSGHPGKIEQANGGTLFLDEIAELPMEVQVALLRVLQDHTVTRVGGIKPIKVNVRIVTATHADLWQMVRNGTFRSDLFYRLQGIHITLPPLRKRTDRLYIGRLLLDSIKGELGYSQLRLSSKVERFIDDYHWPGNIRQLESVMREAAFLSKDGLIDLDCLPHYILSDFSCTESGKSTLKRTEEETIEQVLRQTGGNISEAARILGIGRNTLYRKMRKR</sequence>
<dbReference type="InterPro" id="IPR027417">
    <property type="entry name" value="P-loop_NTPase"/>
</dbReference>
<dbReference type="PROSITE" id="PS50045">
    <property type="entry name" value="SIGMA54_INTERACT_4"/>
    <property type="match status" value="1"/>
</dbReference>
<dbReference type="SUPFAM" id="SSF46689">
    <property type="entry name" value="Homeodomain-like"/>
    <property type="match status" value="1"/>
</dbReference>
<dbReference type="Pfam" id="PF02954">
    <property type="entry name" value="HTH_8"/>
    <property type="match status" value="1"/>
</dbReference>
<dbReference type="Proteomes" id="UP001232973">
    <property type="component" value="Unassembled WGS sequence"/>
</dbReference>
<evidence type="ECO:0000259" key="5">
    <source>
        <dbReference type="PROSITE" id="PS50045"/>
    </source>
</evidence>
<dbReference type="InterPro" id="IPR009057">
    <property type="entry name" value="Homeodomain-like_sf"/>
</dbReference>
<dbReference type="Gene3D" id="1.10.10.60">
    <property type="entry name" value="Homeodomain-like"/>
    <property type="match status" value="1"/>
</dbReference>
<comment type="caution">
    <text evidence="6">The sequence shown here is derived from an EMBL/GenBank/DDBJ whole genome shotgun (WGS) entry which is preliminary data.</text>
</comment>
<dbReference type="SUPFAM" id="SSF52540">
    <property type="entry name" value="P-loop containing nucleoside triphosphate hydrolases"/>
    <property type="match status" value="1"/>
</dbReference>
<proteinExistence type="predicted"/>
<dbReference type="CDD" id="cd00009">
    <property type="entry name" value="AAA"/>
    <property type="match status" value="1"/>
</dbReference>
<evidence type="ECO:0000256" key="2">
    <source>
        <dbReference type="ARBA" id="ARBA00022840"/>
    </source>
</evidence>
<feature type="domain" description="Sigma-54 factor interaction" evidence="5">
    <location>
        <begin position="47"/>
        <end position="222"/>
    </location>
</feature>
<accession>A0ABT9XPF7</accession>
<dbReference type="RefSeq" id="WP_322790931.1">
    <property type="nucleotide sequence ID" value="NZ_CP067097.1"/>
</dbReference>
<keyword evidence="7" id="KW-1185">Reference proteome</keyword>
<dbReference type="Gene3D" id="3.40.50.300">
    <property type="entry name" value="P-loop containing nucleotide triphosphate hydrolases"/>
    <property type="match status" value="1"/>
</dbReference>
<dbReference type="Gene3D" id="1.10.8.60">
    <property type="match status" value="1"/>
</dbReference>
<dbReference type="InterPro" id="IPR058031">
    <property type="entry name" value="AAA_lid_NorR"/>
</dbReference>
<dbReference type="Pfam" id="PF25601">
    <property type="entry name" value="AAA_lid_14"/>
    <property type="match status" value="1"/>
</dbReference>
<dbReference type="PRINTS" id="PR01590">
    <property type="entry name" value="HTHFIS"/>
</dbReference>